<feature type="binding site" evidence="8">
    <location>
        <position position="94"/>
    </location>
    <ligand>
        <name>ATP</name>
        <dbReference type="ChEBI" id="CHEBI:30616"/>
    </ligand>
</feature>
<dbReference type="GO" id="GO:0070733">
    <property type="term" value="F:AMPylase activity"/>
    <property type="evidence" value="ECO:0007669"/>
    <property type="project" value="UniProtKB-EC"/>
</dbReference>
<comment type="cofactor">
    <cofactor evidence="8">
        <name>Mg(2+)</name>
        <dbReference type="ChEBI" id="CHEBI:18420"/>
    </cofactor>
    <cofactor evidence="8">
        <name>Mn(2+)</name>
        <dbReference type="ChEBI" id="CHEBI:29035"/>
    </cofactor>
</comment>
<dbReference type="GO" id="GO:0000287">
    <property type="term" value="F:magnesium ion binding"/>
    <property type="evidence" value="ECO:0007669"/>
    <property type="project" value="UniProtKB-UniRule"/>
</dbReference>
<feature type="binding site" evidence="8">
    <location>
        <position position="184"/>
    </location>
    <ligand>
        <name>ATP</name>
        <dbReference type="ChEBI" id="CHEBI:30616"/>
    </ligand>
</feature>
<keyword evidence="8" id="KW-0464">Manganese</keyword>
<dbReference type="InterPro" id="IPR003846">
    <property type="entry name" value="SelO"/>
</dbReference>
<dbReference type="EC" id="2.7.7.-" evidence="8"/>
<feature type="binding site" evidence="8">
    <location>
        <position position="114"/>
    </location>
    <ligand>
        <name>ATP</name>
        <dbReference type="ChEBI" id="CHEBI:30616"/>
    </ligand>
</feature>
<dbReference type="Proteomes" id="UP000321685">
    <property type="component" value="Unassembled WGS sequence"/>
</dbReference>
<comment type="catalytic activity">
    <reaction evidence="8">
        <text>L-threonyl-[protein] + ATP = 3-O-(5'-adenylyl)-L-threonyl-[protein] + diphosphate</text>
        <dbReference type="Rhea" id="RHEA:54292"/>
        <dbReference type="Rhea" id="RHEA-COMP:11060"/>
        <dbReference type="Rhea" id="RHEA-COMP:13847"/>
        <dbReference type="ChEBI" id="CHEBI:30013"/>
        <dbReference type="ChEBI" id="CHEBI:30616"/>
        <dbReference type="ChEBI" id="CHEBI:33019"/>
        <dbReference type="ChEBI" id="CHEBI:138113"/>
        <dbReference type="EC" id="2.7.7.108"/>
    </reaction>
</comment>
<evidence type="ECO:0000256" key="5">
    <source>
        <dbReference type="ARBA" id="ARBA00022741"/>
    </source>
</evidence>
<comment type="caution">
    <text evidence="9">The sequence shown here is derived from an EMBL/GenBank/DDBJ whole genome shotgun (WGS) entry which is preliminary data.</text>
</comment>
<evidence type="ECO:0000256" key="3">
    <source>
        <dbReference type="ARBA" id="ARBA00022695"/>
    </source>
</evidence>
<dbReference type="Pfam" id="PF02696">
    <property type="entry name" value="SelO"/>
    <property type="match status" value="1"/>
</dbReference>
<dbReference type="RefSeq" id="WP_222596260.1">
    <property type="nucleotide sequence ID" value="NZ_BJVJ01000026.1"/>
</dbReference>
<comment type="catalytic activity">
    <reaction evidence="8">
        <text>L-seryl-[protein] + UTP = O-(5'-uridylyl)-L-seryl-[protein] + diphosphate</text>
        <dbReference type="Rhea" id="RHEA:64604"/>
        <dbReference type="Rhea" id="RHEA-COMP:9863"/>
        <dbReference type="Rhea" id="RHEA-COMP:16635"/>
        <dbReference type="ChEBI" id="CHEBI:29999"/>
        <dbReference type="ChEBI" id="CHEBI:33019"/>
        <dbReference type="ChEBI" id="CHEBI:46398"/>
        <dbReference type="ChEBI" id="CHEBI:156051"/>
    </reaction>
</comment>
<comment type="catalytic activity">
    <reaction evidence="8">
        <text>L-seryl-[protein] + ATP = 3-O-(5'-adenylyl)-L-seryl-[protein] + diphosphate</text>
        <dbReference type="Rhea" id="RHEA:58120"/>
        <dbReference type="Rhea" id="RHEA-COMP:9863"/>
        <dbReference type="Rhea" id="RHEA-COMP:15073"/>
        <dbReference type="ChEBI" id="CHEBI:29999"/>
        <dbReference type="ChEBI" id="CHEBI:30616"/>
        <dbReference type="ChEBI" id="CHEBI:33019"/>
        <dbReference type="ChEBI" id="CHEBI:142516"/>
        <dbReference type="EC" id="2.7.7.108"/>
    </reaction>
</comment>
<sequence length="487" mass="52065">MTTARTLFELDATYAREVPGMSLPWSAAEAPAPELLVLNEELAAELGADPAALREPDGVRFLVGLGLPESATPVAQVYAGHQFGMYQPRLGDGRALLLGDVVDVRGRRRDLHLKGSGRTPFARGGDGLAVVGPMLLEYLMGEAMHALGVPTTRALSVVATGVRVQRERLLPGAVLCRVAASHLRVGTFQYAAATGDRDALRALADHAVARHHPEAAEAEQPYLELFRRVCAAQAALVARWMLVGFVHGVMNTDNTTISGETIDYGPCAFMDRVDPATVFSSIDAGGRYAYGNQPSVVAWNLARLGEALVPLLVDDDGDGDGDLDAAGAALNEILAAFPDVYAQRWAEGMAAKLGLAAPDRELGTDLMTLLHAQRIDFTSFFRALAAGTARDLFLDRDAFDAWAARREGLLPADRDGVAAAMNRVNPVYIPRNHHVEPALRAAERGDLAPFRRLLDAVSSPFAERADLADLAGPPPEDALPHVTYCGT</sequence>
<name>A0A511DHD8_9PSEU</name>
<dbReference type="EMBL" id="BJVJ01000026">
    <property type="protein sequence ID" value="GEL23927.1"/>
    <property type="molecule type" value="Genomic_DNA"/>
</dbReference>
<dbReference type="NCBIfam" id="NF000658">
    <property type="entry name" value="PRK00029.1"/>
    <property type="match status" value="1"/>
</dbReference>
<evidence type="ECO:0000256" key="1">
    <source>
        <dbReference type="ARBA" id="ARBA00009747"/>
    </source>
</evidence>
<comment type="catalytic activity">
    <reaction evidence="8">
        <text>L-tyrosyl-[protein] + ATP = O-(5'-adenylyl)-L-tyrosyl-[protein] + diphosphate</text>
        <dbReference type="Rhea" id="RHEA:54288"/>
        <dbReference type="Rhea" id="RHEA-COMP:10136"/>
        <dbReference type="Rhea" id="RHEA-COMP:13846"/>
        <dbReference type="ChEBI" id="CHEBI:30616"/>
        <dbReference type="ChEBI" id="CHEBI:33019"/>
        <dbReference type="ChEBI" id="CHEBI:46858"/>
        <dbReference type="ChEBI" id="CHEBI:83624"/>
        <dbReference type="EC" id="2.7.7.108"/>
    </reaction>
</comment>
<keyword evidence="4 8" id="KW-0479">Metal-binding</keyword>
<feature type="active site" description="Proton acceptor" evidence="8">
    <location>
        <position position="253"/>
    </location>
</feature>
<dbReference type="PANTHER" id="PTHR32057:SF14">
    <property type="entry name" value="PROTEIN ADENYLYLTRANSFERASE SELO, MITOCHONDRIAL"/>
    <property type="match status" value="1"/>
</dbReference>
<keyword evidence="3 8" id="KW-0548">Nucleotidyltransferase</keyword>
<keyword evidence="10" id="KW-1185">Reference proteome</keyword>
<dbReference type="PANTHER" id="PTHR32057">
    <property type="entry name" value="PROTEIN ADENYLYLTRANSFERASE SELO, MITOCHONDRIAL"/>
    <property type="match status" value="1"/>
</dbReference>
<feature type="binding site" evidence="8">
    <location>
        <position position="263"/>
    </location>
    <ligand>
        <name>ATP</name>
        <dbReference type="ChEBI" id="CHEBI:30616"/>
    </ligand>
</feature>
<dbReference type="GO" id="GO:0030145">
    <property type="term" value="F:manganese ion binding"/>
    <property type="evidence" value="ECO:0007669"/>
    <property type="project" value="UniProtKB-UniRule"/>
</dbReference>
<evidence type="ECO:0000256" key="2">
    <source>
        <dbReference type="ARBA" id="ARBA00022679"/>
    </source>
</evidence>
<organism evidence="9 10">
    <name type="scientific">Pseudonocardia sulfidoxydans NBRC 16205</name>
    <dbReference type="NCBI Taxonomy" id="1223511"/>
    <lineage>
        <taxon>Bacteria</taxon>
        <taxon>Bacillati</taxon>
        <taxon>Actinomycetota</taxon>
        <taxon>Actinomycetes</taxon>
        <taxon>Pseudonocardiales</taxon>
        <taxon>Pseudonocardiaceae</taxon>
        <taxon>Pseudonocardia</taxon>
    </lineage>
</organism>
<comment type="catalytic activity">
    <reaction evidence="8">
        <text>L-tyrosyl-[protein] + UTP = O-(5'-uridylyl)-L-tyrosyl-[protein] + diphosphate</text>
        <dbReference type="Rhea" id="RHEA:83887"/>
        <dbReference type="Rhea" id="RHEA-COMP:10136"/>
        <dbReference type="Rhea" id="RHEA-COMP:20238"/>
        <dbReference type="ChEBI" id="CHEBI:33019"/>
        <dbReference type="ChEBI" id="CHEBI:46398"/>
        <dbReference type="ChEBI" id="CHEBI:46858"/>
        <dbReference type="ChEBI" id="CHEBI:90602"/>
    </reaction>
</comment>
<protein>
    <recommendedName>
        <fullName evidence="8">Protein nucleotidyltransferase YdiU</fullName>
        <ecNumber evidence="8">2.7.7.-</ecNumber>
    </recommendedName>
    <alternativeName>
        <fullName evidence="8">Protein adenylyltransferase YdiU</fullName>
        <ecNumber evidence="8">2.7.7.108</ecNumber>
    </alternativeName>
    <alternativeName>
        <fullName evidence="8">Protein uridylyltransferase YdiU</fullName>
        <ecNumber evidence="8">2.7.7.-</ecNumber>
    </alternativeName>
</protein>
<accession>A0A511DHD8</accession>
<feature type="binding site" evidence="8">
    <location>
        <position position="91"/>
    </location>
    <ligand>
        <name>ATP</name>
        <dbReference type="ChEBI" id="CHEBI:30616"/>
    </ligand>
</feature>
<dbReference type="EC" id="2.7.7.108" evidence="8"/>
<proteinExistence type="inferred from homology"/>
<evidence type="ECO:0000256" key="6">
    <source>
        <dbReference type="ARBA" id="ARBA00022840"/>
    </source>
</evidence>
<feature type="binding site" evidence="8">
    <location>
        <position position="126"/>
    </location>
    <ligand>
        <name>ATP</name>
        <dbReference type="ChEBI" id="CHEBI:30616"/>
    </ligand>
</feature>
<keyword evidence="7 8" id="KW-0460">Magnesium</keyword>
<feature type="binding site" evidence="8">
    <location>
        <position position="263"/>
    </location>
    <ligand>
        <name>Mg(2+)</name>
        <dbReference type="ChEBI" id="CHEBI:18420"/>
    </ligand>
</feature>
<comment type="similarity">
    <text evidence="1 8">Belongs to the SELO family.</text>
</comment>
<comment type="catalytic activity">
    <reaction evidence="8">
        <text>L-histidyl-[protein] + UTP = N(tele)-(5'-uridylyl)-L-histidyl-[protein] + diphosphate</text>
        <dbReference type="Rhea" id="RHEA:83891"/>
        <dbReference type="Rhea" id="RHEA-COMP:9745"/>
        <dbReference type="Rhea" id="RHEA-COMP:20239"/>
        <dbReference type="ChEBI" id="CHEBI:29979"/>
        <dbReference type="ChEBI" id="CHEBI:33019"/>
        <dbReference type="ChEBI" id="CHEBI:46398"/>
        <dbReference type="ChEBI" id="CHEBI:233474"/>
    </reaction>
</comment>
<evidence type="ECO:0000256" key="4">
    <source>
        <dbReference type="ARBA" id="ARBA00022723"/>
    </source>
</evidence>
<dbReference type="HAMAP" id="MF_00692">
    <property type="entry name" value="SelO"/>
    <property type="match status" value="1"/>
</dbReference>
<evidence type="ECO:0000256" key="8">
    <source>
        <dbReference type="HAMAP-Rule" id="MF_00692"/>
    </source>
</evidence>
<feature type="binding site" evidence="8">
    <location>
        <position position="177"/>
    </location>
    <ligand>
        <name>ATP</name>
        <dbReference type="ChEBI" id="CHEBI:30616"/>
    </ligand>
</feature>
<comment type="function">
    <text evidence="8">Nucleotidyltransferase involved in the post-translational modification of proteins. It can catalyze the addition of adenosine monophosphate (AMP) or uridine monophosphate (UMP) to a protein, resulting in modifications known as AMPylation and UMPylation.</text>
</comment>
<keyword evidence="5 8" id="KW-0547">Nucleotide-binding</keyword>
<evidence type="ECO:0000313" key="10">
    <source>
        <dbReference type="Proteomes" id="UP000321685"/>
    </source>
</evidence>
<dbReference type="AlphaFoldDB" id="A0A511DHD8"/>
<feature type="binding site" evidence="8">
    <location>
        <position position="93"/>
    </location>
    <ligand>
        <name>ATP</name>
        <dbReference type="ChEBI" id="CHEBI:30616"/>
    </ligand>
</feature>
<keyword evidence="2 8" id="KW-0808">Transferase</keyword>
<feature type="binding site" evidence="8">
    <location>
        <position position="127"/>
    </location>
    <ligand>
        <name>ATP</name>
        <dbReference type="ChEBI" id="CHEBI:30616"/>
    </ligand>
</feature>
<dbReference type="GO" id="GO:0005524">
    <property type="term" value="F:ATP binding"/>
    <property type="evidence" value="ECO:0007669"/>
    <property type="project" value="UniProtKB-UniRule"/>
</dbReference>
<gene>
    <name evidence="8" type="primary">ydiU</name>
    <name evidence="8" type="synonym">selO</name>
    <name evidence="9" type="ORF">PSU4_28810</name>
</gene>
<feature type="binding site" evidence="8">
    <location>
        <position position="254"/>
    </location>
    <ligand>
        <name>Mg(2+)</name>
        <dbReference type="ChEBI" id="CHEBI:18420"/>
    </ligand>
</feature>
<reference evidence="9 10" key="1">
    <citation type="submission" date="2019-07" db="EMBL/GenBank/DDBJ databases">
        <title>Whole genome shotgun sequence of Pseudonocardia sulfidoxydans NBRC 16205.</title>
        <authorList>
            <person name="Hosoyama A."/>
            <person name="Uohara A."/>
            <person name="Ohji S."/>
            <person name="Ichikawa N."/>
        </authorList>
    </citation>
    <scope>NUCLEOTIDE SEQUENCE [LARGE SCALE GENOMIC DNA]</scope>
    <source>
        <strain evidence="9 10">NBRC 16205</strain>
    </source>
</reference>
<keyword evidence="6 8" id="KW-0067">ATP-binding</keyword>
<evidence type="ECO:0000256" key="7">
    <source>
        <dbReference type="ARBA" id="ARBA00022842"/>
    </source>
</evidence>
<evidence type="ECO:0000313" key="9">
    <source>
        <dbReference type="EMBL" id="GEL23927.1"/>
    </source>
</evidence>